<organism evidence="1 2">
    <name type="scientific">Rhizobium fredii</name>
    <name type="common">Sinorhizobium fredii</name>
    <dbReference type="NCBI Taxonomy" id="380"/>
    <lineage>
        <taxon>Bacteria</taxon>
        <taxon>Pseudomonadati</taxon>
        <taxon>Pseudomonadota</taxon>
        <taxon>Alphaproteobacteria</taxon>
        <taxon>Hyphomicrobiales</taxon>
        <taxon>Rhizobiaceae</taxon>
        <taxon>Sinorhizobium/Ensifer group</taxon>
        <taxon>Sinorhizobium</taxon>
    </lineage>
</organism>
<evidence type="ECO:0000313" key="2">
    <source>
        <dbReference type="Proteomes" id="UP000239340"/>
    </source>
</evidence>
<proteinExistence type="predicted"/>
<sequence length="101" mass="11164">MPHAQRPRFEVAQHQPRLERRQLGAGIGRDLAIDRGVTISGVLILLAPELLFAVTVSPSFFSSVPCRRDRQRLQRRGAETPKVGAMIVKRAVAPPAAMQQD</sequence>
<protein>
    <submittedName>
        <fullName evidence="1">Uncharacterized protein</fullName>
    </submittedName>
</protein>
<name>A0A2L0HEW7_RHIFR</name>
<keyword evidence="1" id="KW-0614">Plasmid</keyword>
<reference evidence="1 2" key="1">
    <citation type="submission" date="2017-10" db="EMBL/GenBank/DDBJ databases">
        <title>Analysis of the genome sequences of Rhizobium populations associated to common bean (phaseolus vulgaris).</title>
        <authorList>
            <person name="Bustos P."/>
            <person name="Santamaria R.I."/>
            <person name="Miranda-Sanchez F."/>
            <person name="Perez-Carrascal O."/>
            <person name="Juarez S."/>
            <person name="Lozano L."/>
            <person name="Martinez-Flores I."/>
            <person name="Vinuesa P."/>
            <person name="Martinez-Romero E."/>
            <person name="Cevallos M.A."/>
            <person name="Romero D."/>
            <person name="Davila G."/>
            <person name="Gonzalez V."/>
        </authorList>
    </citation>
    <scope>NUCLEOTIDE SEQUENCE [LARGE SCALE GENOMIC DNA]</scope>
    <source>
        <strain evidence="1 2">NXT3</strain>
        <plasmid evidence="2">Plasmid psfrenxt3c</plasmid>
    </source>
</reference>
<evidence type="ECO:0000313" key="1">
    <source>
        <dbReference type="EMBL" id="AUX79974.1"/>
    </source>
</evidence>
<gene>
    <name evidence="1" type="ORF">NXT3_PC00814</name>
</gene>
<dbReference type="EMBL" id="CP024310">
    <property type="protein sequence ID" value="AUX79974.1"/>
    <property type="molecule type" value="Genomic_DNA"/>
</dbReference>
<accession>A0A2L0HEW7</accession>
<dbReference type="AlphaFoldDB" id="A0A2L0HEW7"/>
<geneLocation type="plasmid" evidence="2">
    <name>psfrenxt3c</name>
</geneLocation>
<dbReference type="Proteomes" id="UP000239340">
    <property type="component" value="Plasmid pSfreNXT3c"/>
</dbReference>